<dbReference type="PANTHER" id="PTHR45830:SF15">
    <property type="entry name" value="SERPENTINE RECEPTOR, CLASS I"/>
    <property type="match status" value="1"/>
</dbReference>
<protein>
    <submittedName>
        <fullName evidence="2">Uncharacterized protein</fullName>
    </submittedName>
</protein>
<sequence>SSLRYGFEWDRGYFIDFFMTFQFCIPIIDGLTSHPLMVYLLLFENKVMMPSIRRGYMFTRLILSEWTFSVLLRIYAVLPHSALYCEGPLCRMGWSTQILMTILAIPVVLINPPFTFLLFRMHQMFLPETSRWKMRSKKMFALSLVQLGCMVVNVIGFGVFGRNHDNAPQLMEPELAWFASRGGTLFLYGPPGDPQHFRWELYLLGVSIVILAPPQTIITIDSMKIAKHSSQWSAATIHYIVPLGLLLSFMIIDSSNIPGWINATIRTLGLV</sequence>
<dbReference type="EMBL" id="BTSY01000004">
    <property type="protein sequence ID" value="GMT22423.1"/>
    <property type="molecule type" value="Genomic_DNA"/>
</dbReference>
<feature type="transmembrane region" description="Helical" evidence="1">
    <location>
        <begin position="140"/>
        <end position="161"/>
    </location>
</feature>
<feature type="transmembrane region" description="Helical" evidence="1">
    <location>
        <begin position="98"/>
        <end position="119"/>
    </location>
</feature>
<evidence type="ECO:0000256" key="1">
    <source>
        <dbReference type="SAM" id="Phobius"/>
    </source>
</evidence>
<dbReference type="AlphaFoldDB" id="A0AAV5VVX7"/>
<keyword evidence="1" id="KW-0472">Membrane</keyword>
<keyword evidence="3" id="KW-1185">Reference proteome</keyword>
<feature type="transmembrane region" description="Helical" evidence="1">
    <location>
        <begin position="232"/>
        <end position="252"/>
    </location>
</feature>
<gene>
    <name evidence="2" type="ORF">PFISCL1PPCAC_13720</name>
</gene>
<reference evidence="2" key="1">
    <citation type="submission" date="2023-10" db="EMBL/GenBank/DDBJ databases">
        <title>Genome assembly of Pristionchus species.</title>
        <authorList>
            <person name="Yoshida K."/>
            <person name="Sommer R.J."/>
        </authorList>
    </citation>
    <scope>NUCLEOTIDE SEQUENCE</scope>
    <source>
        <strain evidence="2">RS5133</strain>
    </source>
</reference>
<feature type="transmembrane region" description="Helical" evidence="1">
    <location>
        <begin position="201"/>
        <end position="220"/>
    </location>
</feature>
<dbReference type="Proteomes" id="UP001432322">
    <property type="component" value="Unassembled WGS sequence"/>
</dbReference>
<comment type="caution">
    <text evidence="2">The sequence shown here is derived from an EMBL/GenBank/DDBJ whole genome shotgun (WGS) entry which is preliminary data.</text>
</comment>
<name>A0AAV5VVX7_9BILA</name>
<feature type="transmembrane region" description="Helical" evidence="1">
    <location>
        <begin position="20"/>
        <end position="43"/>
    </location>
</feature>
<accession>A0AAV5VVX7</accession>
<organism evidence="2 3">
    <name type="scientific">Pristionchus fissidentatus</name>
    <dbReference type="NCBI Taxonomy" id="1538716"/>
    <lineage>
        <taxon>Eukaryota</taxon>
        <taxon>Metazoa</taxon>
        <taxon>Ecdysozoa</taxon>
        <taxon>Nematoda</taxon>
        <taxon>Chromadorea</taxon>
        <taxon>Rhabditida</taxon>
        <taxon>Rhabditina</taxon>
        <taxon>Diplogasteromorpha</taxon>
        <taxon>Diplogasteroidea</taxon>
        <taxon>Neodiplogasteridae</taxon>
        <taxon>Pristionchus</taxon>
    </lineage>
</organism>
<proteinExistence type="predicted"/>
<evidence type="ECO:0000313" key="2">
    <source>
        <dbReference type="EMBL" id="GMT22423.1"/>
    </source>
</evidence>
<feature type="non-terminal residue" evidence="2">
    <location>
        <position position="1"/>
    </location>
</feature>
<feature type="transmembrane region" description="Helical" evidence="1">
    <location>
        <begin position="55"/>
        <end position="78"/>
    </location>
</feature>
<keyword evidence="1" id="KW-1133">Transmembrane helix</keyword>
<evidence type="ECO:0000313" key="3">
    <source>
        <dbReference type="Proteomes" id="UP001432322"/>
    </source>
</evidence>
<keyword evidence="1" id="KW-0812">Transmembrane</keyword>
<feature type="non-terminal residue" evidence="2">
    <location>
        <position position="271"/>
    </location>
</feature>
<dbReference type="PANTHER" id="PTHR45830">
    <property type="entry name" value="SERPENTINE RECEPTOR, CLASS I"/>
    <property type="match status" value="1"/>
</dbReference>